<name>A0A484K6E8_9ASTE</name>
<evidence type="ECO:0000313" key="2">
    <source>
        <dbReference type="Proteomes" id="UP000595140"/>
    </source>
</evidence>
<dbReference type="Proteomes" id="UP000595140">
    <property type="component" value="Unassembled WGS sequence"/>
</dbReference>
<accession>A0A484K6E8</accession>
<sequence length="85" mass="9731">MMKQLQARVRGGSAASEKERLKTIIDRESSNPKQQIRRLDEGNHRQFNSNSILDFPQFDGNIARIWIKNVSKGDSTICNGGDWRN</sequence>
<proteinExistence type="predicted"/>
<evidence type="ECO:0000313" key="1">
    <source>
        <dbReference type="EMBL" id="VFQ61511.1"/>
    </source>
</evidence>
<keyword evidence="2" id="KW-1185">Reference proteome</keyword>
<gene>
    <name evidence="1" type="ORF">CCAM_LOCUS3287</name>
</gene>
<dbReference type="AlphaFoldDB" id="A0A484K6E8"/>
<protein>
    <submittedName>
        <fullName evidence="1">Uncharacterized protein</fullName>
    </submittedName>
</protein>
<dbReference type="EMBL" id="OOIL02000171">
    <property type="protein sequence ID" value="VFQ61511.1"/>
    <property type="molecule type" value="Genomic_DNA"/>
</dbReference>
<reference evidence="1 2" key="1">
    <citation type="submission" date="2018-04" db="EMBL/GenBank/DDBJ databases">
        <authorList>
            <person name="Vogel A."/>
        </authorList>
    </citation>
    <scope>NUCLEOTIDE SEQUENCE [LARGE SCALE GENOMIC DNA]</scope>
</reference>
<organism evidence="1 2">
    <name type="scientific">Cuscuta campestris</name>
    <dbReference type="NCBI Taxonomy" id="132261"/>
    <lineage>
        <taxon>Eukaryota</taxon>
        <taxon>Viridiplantae</taxon>
        <taxon>Streptophyta</taxon>
        <taxon>Embryophyta</taxon>
        <taxon>Tracheophyta</taxon>
        <taxon>Spermatophyta</taxon>
        <taxon>Magnoliopsida</taxon>
        <taxon>eudicotyledons</taxon>
        <taxon>Gunneridae</taxon>
        <taxon>Pentapetalae</taxon>
        <taxon>asterids</taxon>
        <taxon>lamiids</taxon>
        <taxon>Solanales</taxon>
        <taxon>Convolvulaceae</taxon>
        <taxon>Cuscuteae</taxon>
        <taxon>Cuscuta</taxon>
        <taxon>Cuscuta subgen. Grammica</taxon>
        <taxon>Cuscuta sect. Cleistogrammica</taxon>
    </lineage>
</organism>